<gene>
    <name evidence="1" type="ORF">GCM10011395_35860</name>
</gene>
<evidence type="ECO:0000313" key="1">
    <source>
        <dbReference type="EMBL" id="GGA62475.1"/>
    </source>
</evidence>
<dbReference type="EMBL" id="BMDW01000046">
    <property type="protein sequence ID" value="GGA62475.1"/>
    <property type="molecule type" value="Genomic_DNA"/>
</dbReference>
<comment type="caution">
    <text evidence="1">The sequence shown here is derived from an EMBL/GenBank/DDBJ whole genome shotgun (WGS) entry which is preliminary data.</text>
</comment>
<proteinExistence type="predicted"/>
<organism evidence="1 2">
    <name type="scientific">Sphingomonas psychrolutea</name>
    <dbReference type="NCBI Taxonomy" id="1259676"/>
    <lineage>
        <taxon>Bacteria</taxon>
        <taxon>Pseudomonadati</taxon>
        <taxon>Pseudomonadota</taxon>
        <taxon>Alphaproteobacteria</taxon>
        <taxon>Sphingomonadales</taxon>
        <taxon>Sphingomonadaceae</taxon>
        <taxon>Sphingomonas</taxon>
    </lineage>
</organism>
<reference evidence="2" key="1">
    <citation type="journal article" date="2019" name="Int. J. Syst. Evol. Microbiol.">
        <title>The Global Catalogue of Microorganisms (GCM) 10K type strain sequencing project: providing services to taxonomists for standard genome sequencing and annotation.</title>
        <authorList>
            <consortium name="The Broad Institute Genomics Platform"/>
            <consortium name="The Broad Institute Genome Sequencing Center for Infectious Disease"/>
            <person name="Wu L."/>
            <person name="Ma J."/>
        </authorList>
    </citation>
    <scope>NUCLEOTIDE SEQUENCE [LARGE SCALE GENOMIC DNA]</scope>
    <source>
        <strain evidence="2">CGMCC 1.10106</strain>
    </source>
</reference>
<protein>
    <submittedName>
        <fullName evidence="1">Uncharacterized protein</fullName>
    </submittedName>
</protein>
<dbReference type="RefSeq" id="WP_188449957.1">
    <property type="nucleotide sequence ID" value="NZ_BMDW01000046.1"/>
</dbReference>
<dbReference type="Proteomes" id="UP000618591">
    <property type="component" value="Unassembled WGS sequence"/>
</dbReference>
<name>A0ABQ1H7J0_9SPHN</name>
<accession>A0ABQ1H7J0</accession>
<evidence type="ECO:0000313" key="2">
    <source>
        <dbReference type="Proteomes" id="UP000618591"/>
    </source>
</evidence>
<sequence>MTTPISGPMKLADIVELSVIGDAMFHEWYPLWRTGDPIPARLPLHVQLEAHDLGMRHKHAAARNRTSLDAQ</sequence>
<keyword evidence="2" id="KW-1185">Reference proteome</keyword>